<dbReference type="RefSeq" id="XP_021851753.2">
    <property type="nucleotide sequence ID" value="XM_021996061.2"/>
</dbReference>
<gene>
    <name evidence="9" type="primary">LOC110791306</name>
</gene>
<dbReference type="CDD" id="cd16454">
    <property type="entry name" value="RING-H2_PA-TM-RING"/>
    <property type="match status" value="1"/>
</dbReference>
<dbReference type="PANTHER" id="PTHR47723">
    <property type="entry name" value="OS05G0353850 PROTEIN"/>
    <property type="match status" value="1"/>
</dbReference>
<evidence type="ECO:0000259" key="7">
    <source>
        <dbReference type="PROSITE" id="PS50879"/>
    </source>
</evidence>
<dbReference type="InterPro" id="IPR044730">
    <property type="entry name" value="RNase_H-like_dom_plant"/>
</dbReference>
<dbReference type="SMART" id="SM00744">
    <property type="entry name" value="RINGv"/>
    <property type="match status" value="1"/>
</dbReference>
<evidence type="ECO:0000256" key="3">
    <source>
        <dbReference type="ARBA" id="ARBA00022833"/>
    </source>
</evidence>
<evidence type="ECO:0000256" key="2">
    <source>
        <dbReference type="ARBA" id="ARBA00022771"/>
    </source>
</evidence>
<sequence>MAEVDPPEQPRHIQTRRAQSFTSLSSFFAGPESPTHPSLPSLSDSEPDSCDLDPKPDPIFEPDVDHLLHHHRCHHEHDHDQVSYSNLFQRSSSQNAFISDGAIGLGLGLGLGTGLGDPNCEFSGEGERIGGLSDKDEVDLELGLGLGADHDAGLNPSYASPMIEEPQHFEGLRIVNIDDSDSDSEDGDHHHRGFGGVSDFDRPPYCWDYLGFNNGNRSENVETQERESDVGSVVNDNFDAFFVEEEGFVVVEDDDLGTPIQLDTDVSNVFDTYQLRAEQQEIAIDSDTDEGGELGVEEAIRDLEWEILLAVNNFNREVYDMDFNVNMYEAILGEVEEHMNDWRGSPPAADSVIVNLPSVTLSCEVLKVSEVVCAICKDEVSEEEVVKQLPCFHYYHGECIVPWLRIRNTCPVCRHELPTDDAEYEFRKREREMEEGLNVDANEDLSPDSQLHRHLTDDPRCVRCHDNKVETLLHLLRDCPAARSVWASVGEAANYPSFYTGDLQTWLIRNLQAEGLIFCEKWPTCFALTLWWNWKWRNNLCFGRGSEIPIDTESFLHARIEGTWEAIHNNNQANTNTSQANRREILISWCNPPNGWIALNTDGASKGSPGPAGGGGALRDQTGCFIKGFAANFGLCSSYKAELLAASIGLEMAKNMGIEKLVLQMDNQACLEALQNDEYQGGECFHIISKCRSLLASSDWEVRLAHCYREGNKVADRLANLGVVQNDRLVYYDTPPYQITSLLREDIIGVAWPRVIA</sequence>
<dbReference type="GO" id="GO:0061630">
    <property type="term" value="F:ubiquitin protein ligase activity"/>
    <property type="evidence" value="ECO:0007669"/>
    <property type="project" value="UniProtKB-EC"/>
</dbReference>
<feature type="region of interest" description="Disordered" evidence="5">
    <location>
        <begin position="1"/>
        <end position="58"/>
    </location>
</feature>
<dbReference type="GO" id="GO:0004523">
    <property type="term" value="F:RNA-DNA hybrid ribonuclease activity"/>
    <property type="evidence" value="ECO:0007669"/>
    <property type="project" value="InterPro"/>
</dbReference>
<keyword evidence="3" id="KW-0862">Zinc</keyword>
<keyword evidence="8" id="KW-1185">Reference proteome</keyword>
<reference evidence="8" key="1">
    <citation type="journal article" date="2021" name="Nat. Commun.">
        <title>Genomic analyses provide insights into spinach domestication and the genetic basis of agronomic traits.</title>
        <authorList>
            <person name="Cai X."/>
            <person name="Sun X."/>
            <person name="Xu C."/>
            <person name="Sun H."/>
            <person name="Wang X."/>
            <person name="Ge C."/>
            <person name="Zhang Z."/>
            <person name="Wang Q."/>
            <person name="Fei Z."/>
            <person name="Jiao C."/>
            <person name="Wang Q."/>
        </authorList>
    </citation>
    <scope>NUCLEOTIDE SEQUENCE [LARGE SCALE GENOMIC DNA]</scope>
    <source>
        <strain evidence="8">cv. Varoflay</strain>
    </source>
</reference>
<feature type="domain" description="RNase H type-1" evidence="7">
    <location>
        <begin position="593"/>
        <end position="724"/>
    </location>
</feature>
<evidence type="ECO:0000256" key="5">
    <source>
        <dbReference type="SAM" id="MobiDB-lite"/>
    </source>
</evidence>
<dbReference type="SUPFAM" id="SSF53098">
    <property type="entry name" value="Ribonuclease H-like"/>
    <property type="match status" value="1"/>
</dbReference>
<protein>
    <submittedName>
        <fullName evidence="9">Uncharacterized protein isoform X1</fullName>
    </submittedName>
</protein>
<dbReference type="InterPro" id="IPR013083">
    <property type="entry name" value="Znf_RING/FYVE/PHD"/>
</dbReference>
<name>A0A9R0JZ00_SPIOL</name>
<dbReference type="PANTHER" id="PTHR47723:SF19">
    <property type="entry name" value="POLYNUCLEOTIDYL TRANSFERASE, RIBONUCLEASE H-LIKE SUPERFAMILY PROTEIN"/>
    <property type="match status" value="1"/>
</dbReference>
<evidence type="ECO:0000313" key="9">
    <source>
        <dbReference type="RefSeq" id="XP_021851753.2"/>
    </source>
</evidence>
<feature type="domain" description="RING-type" evidence="6">
    <location>
        <begin position="373"/>
        <end position="414"/>
    </location>
</feature>
<dbReference type="Gene3D" id="3.30.420.10">
    <property type="entry name" value="Ribonuclease H-like superfamily/Ribonuclease H"/>
    <property type="match status" value="1"/>
</dbReference>
<organism evidence="8 9">
    <name type="scientific">Spinacia oleracea</name>
    <name type="common">Spinach</name>
    <dbReference type="NCBI Taxonomy" id="3562"/>
    <lineage>
        <taxon>Eukaryota</taxon>
        <taxon>Viridiplantae</taxon>
        <taxon>Streptophyta</taxon>
        <taxon>Embryophyta</taxon>
        <taxon>Tracheophyta</taxon>
        <taxon>Spermatophyta</taxon>
        <taxon>Magnoliopsida</taxon>
        <taxon>eudicotyledons</taxon>
        <taxon>Gunneridae</taxon>
        <taxon>Pentapetalae</taxon>
        <taxon>Caryophyllales</taxon>
        <taxon>Chenopodiaceae</taxon>
        <taxon>Chenopodioideae</taxon>
        <taxon>Anserineae</taxon>
        <taxon>Spinacia</taxon>
    </lineage>
</organism>
<dbReference type="InterPro" id="IPR001841">
    <property type="entry name" value="Znf_RING"/>
</dbReference>
<dbReference type="SMART" id="SM00184">
    <property type="entry name" value="RING"/>
    <property type="match status" value="1"/>
</dbReference>
<dbReference type="InterPro" id="IPR053151">
    <property type="entry name" value="RNase_H-like"/>
</dbReference>
<keyword evidence="2 4" id="KW-0863">Zinc-finger</keyword>
<dbReference type="GO" id="GO:0016567">
    <property type="term" value="P:protein ubiquitination"/>
    <property type="evidence" value="ECO:0007669"/>
    <property type="project" value="UniProtKB-ARBA"/>
</dbReference>
<dbReference type="Proteomes" id="UP000813463">
    <property type="component" value="Chromosome 1"/>
</dbReference>
<evidence type="ECO:0000259" key="6">
    <source>
        <dbReference type="PROSITE" id="PS50089"/>
    </source>
</evidence>
<feature type="compositionally biased region" description="Polar residues" evidence="5">
    <location>
        <begin position="16"/>
        <end position="26"/>
    </location>
</feature>
<evidence type="ECO:0000256" key="4">
    <source>
        <dbReference type="PROSITE-ProRule" id="PRU00175"/>
    </source>
</evidence>
<dbReference type="Pfam" id="PF13639">
    <property type="entry name" value="zf-RING_2"/>
    <property type="match status" value="1"/>
</dbReference>
<dbReference type="GO" id="GO:0008270">
    <property type="term" value="F:zinc ion binding"/>
    <property type="evidence" value="ECO:0007669"/>
    <property type="project" value="UniProtKB-KW"/>
</dbReference>
<dbReference type="InterPro" id="IPR002156">
    <property type="entry name" value="RNaseH_domain"/>
</dbReference>
<reference evidence="9" key="2">
    <citation type="submission" date="2025-08" db="UniProtKB">
        <authorList>
            <consortium name="RefSeq"/>
        </authorList>
    </citation>
    <scope>IDENTIFICATION</scope>
    <source>
        <tissue evidence="9">Leaf</tissue>
    </source>
</reference>
<dbReference type="SUPFAM" id="SSF57850">
    <property type="entry name" value="RING/U-box"/>
    <property type="match status" value="1"/>
</dbReference>
<dbReference type="CDD" id="cd06222">
    <property type="entry name" value="RNase_H_like"/>
    <property type="match status" value="1"/>
</dbReference>
<evidence type="ECO:0000256" key="1">
    <source>
        <dbReference type="ARBA" id="ARBA00022723"/>
    </source>
</evidence>
<proteinExistence type="predicted"/>
<dbReference type="GO" id="GO:0003676">
    <property type="term" value="F:nucleic acid binding"/>
    <property type="evidence" value="ECO:0007669"/>
    <property type="project" value="InterPro"/>
</dbReference>
<dbReference type="PROSITE" id="PS50879">
    <property type="entry name" value="RNASE_H_1"/>
    <property type="match status" value="1"/>
</dbReference>
<dbReference type="AlphaFoldDB" id="A0A9R0JZ00"/>
<dbReference type="KEGG" id="soe:110791306"/>
<evidence type="ECO:0000313" key="8">
    <source>
        <dbReference type="Proteomes" id="UP000813463"/>
    </source>
</evidence>
<dbReference type="Pfam" id="PF13456">
    <property type="entry name" value="RVT_3"/>
    <property type="match status" value="1"/>
</dbReference>
<dbReference type="InterPro" id="IPR011016">
    <property type="entry name" value="Znf_RING-CH"/>
</dbReference>
<keyword evidence="1" id="KW-0479">Metal-binding</keyword>
<dbReference type="InterPro" id="IPR012337">
    <property type="entry name" value="RNaseH-like_sf"/>
</dbReference>
<dbReference type="Gene3D" id="3.30.40.10">
    <property type="entry name" value="Zinc/RING finger domain, C3HC4 (zinc finger)"/>
    <property type="match status" value="1"/>
</dbReference>
<dbReference type="InterPro" id="IPR036397">
    <property type="entry name" value="RNaseH_sf"/>
</dbReference>
<accession>A0A9R0JZ00</accession>
<dbReference type="PROSITE" id="PS50089">
    <property type="entry name" value="ZF_RING_2"/>
    <property type="match status" value="1"/>
</dbReference>
<dbReference type="GeneID" id="110791306"/>